<organism evidence="1 2">
    <name type="scientific">Psychromarinibacter sediminicola</name>
    <dbReference type="NCBI Taxonomy" id="3033385"/>
    <lineage>
        <taxon>Bacteria</taxon>
        <taxon>Pseudomonadati</taxon>
        <taxon>Pseudomonadota</taxon>
        <taxon>Alphaproteobacteria</taxon>
        <taxon>Rhodobacterales</taxon>
        <taxon>Paracoccaceae</taxon>
        <taxon>Psychromarinibacter</taxon>
    </lineage>
</organism>
<reference evidence="1" key="1">
    <citation type="submission" date="2023-03" db="EMBL/GenBank/DDBJ databases">
        <title>Multiphase analysis and comparison of six strains from genera Psychromarinibacter, Lutimaribacter, and Maritimibacter, including a novel species: Psychromarinibacter sediminicola sp. nov.</title>
        <authorList>
            <person name="Wang Y.-H."/>
            <person name="Ye M.-Q."/>
            <person name="Du Z.-J."/>
        </authorList>
    </citation>
    <scope>NUCLEOTIDE SEQUENCE</scope>
    <source>
        <strain evidence="1">C21-152</strain>
    </source>
</reference>
<protein>
    <recommendedName>
        <fullName evidence="3">Dihydroorotate dehydrogenase</fullName>
    </recommendedName>
</protein>
<evidence type="ECO:0000313" key="2">
    <source>
        <dbReference type="Proteomes" id="UP001220964"/>
    </source>
</evidence>
<dbReference type="RefSeq" id="WP_275569013.1">
    <property type="nucleotide sequence ID" value="NZ_JARGYC010000065.1"/>
</dbReference>
<comment type="caution">
    <text evidence="1">The sequence shown here is derived from an EMBL/GenBank/DDBJ whole genome shotgun (WGS) entry which is preliminary data.</text>
</comment>
<dbReference type="AlphaFoldDB" id="A0AAE3TAI2"/>
<name>A0AAE3TAI2_9RHOB</name>
<evidence type="ECO:0000313" key="1">
    <source>
        <dbReference type="EMBL" id="MDF0602888.1"/>
    </source>
</evidence>
<dbReference type="EMBL" id="JARGYC010000065">
    <property type="protein sequence ID" value="MDF0602888.1"/>
    <property type="molecule type" value="Genomic_DNA"/>
</dbReference>
<gene>
    <name evidence="1" type="ORF">P1J78_19270</name>
</gene>
<proteinExistence type="predicted"/>
<evidence type="ECO:0008006" key="3">
    <source>
        <dbReference type="Google" id="ProtNLM"/>
    </source>
</evidence>
<dbReference type="Proteomes" id="UP001220964">
    <property type="component" value="Unassembled WGS sequence"/>
</dbReference>
<sequence length="125" mass="12589">MADKAEKRPLDEAELDRLFEAARSAAPAPSDALLARVMAEAEAEMPVAHVAPAPPARRRGWLAGLIAGVGGWPAAAGLVGAAVTGVAIGVASPQALERLSGGYLSPGGYALENLMPSYAGMLGEG</sequence>
<accession>A0AAE3TAI2</accession>
<keyword evidence="2" id="KW-1185">Reference proteome</keyword>